<proteinExistence type="predicted"/>
<evidence type="ECO:0000313" key="1">
    <source>
        <dbReference type="EMBL" id="PJZ53127.1"/>
    </source>
</evidence>
<dbReference type="EMBL" id="NPDV01000009">
    <property type="protein sequence ID" value="PJZ53127.1"/>
    <property type="molecule type" value="Genomic_DNA"/>
</dbReference>
<keyword evidence="3" id="KW-1185">Reference proteome</keyword>
<evidence type="ECO:0000313" key="4">
    <source>
        <dbReference type="Proteomes" id="UP000232188"/>
    </source>
</evidence>
<evidence type="ECO:0000313" key="2">
    <source>
        <dbReference type="EMBL" id="PJZ62083.1"/>
    </source>
</evidence>
<protein>
    <submittedName>
        <fullName evidence="1">Uncharacterized protein</fullName>
    </submittedName>
</protein>
<comment type="caution">
    <text evidence="1">The sequence shown here is derived from an EMBL/GenBank/DDBJ whole genome shotgun (WGS) entry which is preliminary data.</text>
</comment>
<dbReference type="Proteomes" id="UP000232149">
    <property type="component" value="Unassembled WGS sequence"/>
</dbReference>
<dbReference type="EMBL" id="NPDU01000021">
    <property type="protein sequence ID" value="PJZ62083.1"/>
    <property type="molecule type" value="Genomic_DNA"/>
</dbReference>
<organism evidence="1 4">
    <name type="scientific">Leptospira adleri</name>
    <dbReference type="NCBI Taxonomy" id="2023186"/>
    <lineage>
        <taxon>Bacteria</taxon>
        <taxon>Pseudomonadati</taxon>
        <taxon>Spirochaetota</taxon>
        <taxon>Spirochaetia</taxon>
        <taxon>Leptospirales</taxon>
        <taxon>Leptospiraceae</taxon>
        <taxon>Leptospira</taxon>
    </lineage>
</organism>
<gene>
    <name evidence="2" type="ORF">CH376_09855</name>
    <name evidence="1" type="ORF">CH380_11990</name>
</gene>
<sequence length="87" mass="10152">MRFDTVVLKIKKIRSDGVDFEIQIGFETNSRVLSKIYPERKAKSDSKILALIRNSFRTGRSNPKNQILLWKFARTNEGFPHVRKLSD</sequence>
<evidence type="ECO:0000313" key="3">
    <source>
        <dbReference type="Proteomes" id="UP000232149"/>
    </source>
</evidence>
<dbReference type="AlphaFoldDB" id="A0A2M9YNK5"/>
<name>A0A2M9YNK5_9LEPT</name>
<reference evidence="3 4" key="1">
    <citation type="submission" date="2017-07" db="EMBL/GenBank/DDBJ databases">
        <title>Leptospira spp. isolated from tropical soils.</title>
        <authorList>
            <person name="Thibeaux R."/>
            <person name="Iraola G."/>
            <person name="Ferres I."/>
            <person name="Bierque E."/>
            <person name="Girault D."/>
            <person name="Soupe-Gilbert M.-E."/>
            <person name="Picardeau M."/>
            <person name="Goarant C."/>
        </authorList>
    </citation>
    <scope>NUCLEOTIDE SEQUENCE [LARGE SCALE GENOMIC DNA]</scope>
    <source>
        <strain evidence="1 4">FH2-B-C1</strain>
        <strain evidence="2 3">FH2-B-D1</strain>
    </source>
</reference>
<accession>A0A2M9YNK5</accession>
<dbReference type="Proteomes" id="UP000232188">
    <property type="component" value="Unassembled WGS sequence"/>
</dbReference>